<dbReference type="Gene3D" id="3.40.630.10">
    <property type="entry name" value="Zn peptidases"/>
    <property type="match status" value="1"/>
</dbReference>
<gene>
    <name evidence="1" type="ORF">S01H1_08905</name>
</gene>
<organism evidence="1">
    <name type="scientific">marine sediment metagenome</name>
    <dbReference type="NCBI Taxonomy" id="412755"/>
    <lineage>
        <taxon>unclassified sequences</taxon>
        <taxon>metagenomes</taxon>
        <taxon>ecological metagenomes</taxon>
    </lineage>
</organism>
<name>X0SG84_9ZZZZ</name>
<proteinExistence type="predicted"/>
<dbReference type="AlphaFoldDB" id="X0SG84"/>
<evidence type="ECO:0000313" key="1">
    <source>
        <dbReference type="EMBL" id="GAF80014.1"/>
    </source>
</evidence>
<sequence length="84" mass="10069">MNSEESAPITWVRNNKEKLVKFVQDLVRIPSVSGKEEEVQKFIFRKLTELNLEPKYIYPDIETLRKSEDFFETTSFTKYGYKDR</sequence>
<reference evidence="1" key="1">
    <citation type="journal article" date="2014" name="Front. Microbiol.">
        <title>High frequency of phylogenetically diverse reductive dehalogenase-homologous genes in deep subseafloor sedimentary metagenomes.</title>
        <authorList>
            <person name="Kawai M."/>
            <person name="Futagami T."/>
            <person name="Toyoda A."/>
            <person name="Takaki Y."/>
            <person name="Nishi S."/>
            <person name="Hori S."/>
            <person name="Arai W."/>
            <person name="Tsubouchi T."/>
            <person name="Morono Y."/>
            <person name="Uchiyama I."/>
            <person name="Ito T."/>
            <person name="Fujiyama A."/>
            <person name="Inagaki F."/>
            <person name="Takami H."/>
        </authorList>
    </citation>
    <scope>NUCLEOTIDE SEQUENCE</scope>
    <source>
        <strain evidence="1">Expedition CK06-06</strain>
    </source>
</reference>
<accession>X0SG84</accession>
<feature type="non-terminal residue" evidence="1">
    <location>
        <position position="84"/>
    </location>
</feature>
<evidence type="ECO:0008006" key="2">
    <source>
        <dbReference type="Google" id="ProtNLM"/>
    </source>
</evidence>
<protein>
    <recommendedName>
        <fullName evidence="2">Peptidase M20 dimerisation domain-containing protein</fullName>
    </recommendedName>
</protein>
<dbReference type="EMBL" id="BARS01004553">
    <property type="protein sequence ID" value="GAF80014.1"/>
    <property type="molecule type" value="Genomic_DNA"/>
</dbReference>
<dbReference type="SUPFAM" id="SSF53187">
    <property type="entry name" value="Zn-dependent exopeptidases"/>
    <property type="match status" value="1"/>
</dbReference>
<comment type="caution">
    <text evidence="1">The sequence shown here is derived from an EMBL/GenBank/DDBJ whole genome shotgun (WGS) entry which is preliminary data.</text>
</comment>